<evidence type="ECO:0000313" key="6">
    <source>
        <dbReference type="Proteomes" id="UP000594262"/>
    </source>
</evidence>
<comment type="caution">
    <text evidence="2">Lacks conserved residue(s) required for the propagation of feature annotation.</text>
</comment>
<feature type="disulfide bond" evidence="2">
    <location>
        <begin position="62"/>
        <end position="114"/>
    </location>
</feature>
<dbReference type="SMART" id="SM00041">
    <property type="entry name" value="CT"/>
    <property type="match status" value="1"/>
</dbReference>
<dbReference type="Gene3D" id="2.10.90.10">
    <property type="entry name" value="Cystine-knot cytokines"/>
    <property type="match status" value="1"/>
</dbReference>
<dbReference type="GeneID" id="136813928"/>
<reference evidence="5" key="1">
    <citation type="submission" date="2021-01" db="UniProtKB">
        <authorList>
            <consortium name="EnsemblMetazoa"/>
        </authorList>
    </citation>
    <scope>IDENTIFICATION</scope>
</reference>
<keyword evidence="6" id="KW-1185">Reference proteome</keyword>
<feature type="signal peptide" evidence="3">
    <location>
        <begin position="1"/>
        <end position="16"/>
    </location>
</feature>
<keyword evidence="3" id="KW-0732">Signal</keyword>
<keyword evidence="1 2" id="KW-1015">Disulfide bond</keyword>
<dbReference type="Proteomes" id="UP000594262">
    <property type="component" value="Unplaced"/>
</dbReference>
<dbReference type="AlphaFoldDB" id="A0A7M5USW0"/>
<evidence type="ECO:0000256" key="2">
    <source>
        <dbReference type="PROSITE-ProRule" id="PRU00039"/>
    </source>
</evidence>
<dbReference type="InterPro" id="IPR006207">
    <property type="entry name" value="Cys_knot_C"/>
</dbReference>
<organism evidence="5 6">
    <name type="scientific">Clytia hemisphaerica</name>
    <dbReference type="NCBI Taxonomy" id="252671"/>
    <lineage>
        <taxon>Eukaryota</taxon>
        <taxon>Metazoa</taxon>
        <taxon>Cnidaria</taxon>
        <taxon>Hydrozoa</taxon>
        <taxon>Hydroidolina</taxon>
        <taxon>Leptothecata</taxon>
        <taxon>Obeliida</taxon>
        <taxon>Clytiidae</taxon>
        <taxon>Clytia</taxon>
    </lineage>
</organism>
<accession>A0A7M5USW0</accession>
<protein>
    <recommendedName>
        <fullName evidence="4">CTCK domain-containing protein</fullName>
    </recommendedName>
</protein>
<dbReference type="PROSITE" id="PS01225">
    <property type="entry name" value="CTCK_2"/>
    <property type="match status" value="1"/>
</dbReference>
<dbReference type="RefSeq" id="XP_066926543.1">
    <property type="nucleotide sequence ID" value="XM_067070442.1"/>
</dbReference>
<dbReference type="EnsemblMetazoa" id="CLYHEMT003617.1">
    <property type="protein sequence ID" value="CLYHEMP003617.1"/>
    <property type="gene ID" value="CLYHEMG003617"/>
</dbReference>
<feature type="domain" description="CTCK" evidence="4">
    <location>
        <begin position="35"/>
        <end position="120"/>
    </location>
</feature>
<sequence length="128" mass="14845">MRKIFLLLMAVVAAECMRNDIEKEVLQKLQDLATCALRKIKYTHTKGDCTASVEVNYCNGKCVSYTKYKEDYPFFEMNCKCCRVTETEQKPISMKCGKHGLKYQVVFIDEPKKCECTKCNSEEELRKS</sequence>
<evidence type="ECO:0000313" key="5">
    <source>
        <dbReference type="EnsemblMetazoa" id="CLYHEMP003617.1"/>
    </source>
</evidence>
<evidence type="ECO:0000256" key="1">
    <source>
        <dbReference type="ARBA" id="ARBA00023157"/>
    </source>
</evidence>
<proteinExistence type="predicted"/>
<feature type="chain" id="PRO_5029811146" description="CTCK domain-containing protein" evidence="3">
    <location>
        <begin position="17"/>
        <end position="128"/>
    </location>
</feature>
<name>A0A7M5USW0_9CNID</name>
<evidence type="ECO:0000259" key="4">
    <source>
        <dbReference type="PROSITE" id="PS01225"/>
    </source>
</evidence>
<evidence type="ECO:0000256" key="3">
    <source>
        <dbReference type="SAM" id="SignalP"/>
    </source>
</evidence>
<dbReference type="OrthoDB" id="786951at2759"/>
<dbReference type="InterPro" id="IPR029034">
    <property type="entry name" value="Cystine-knot_cytokine"/>
</dbReference>